<sequence>MCSSHFYGGIMNKSGRIGDSPLIGAGTYACDICAVSCTGEGEAIIRATLARYVAAVMEYKGLEFQDAVDYVIKKRLDEGKSEDDRSLQKWGGGLRVQGQHYGNV</sequence>
<accession>A0A822YE49</accession>
<feature type="binding site" evidence="2">
    <location>
        <begin position="38"/>
        <end position="41"/>
    </location>
    <ligand>
        <name>substrate</name>
    </ligand>
</feature>
<dbReference type="PANTHER" id="PTHR10188:SF13">
    <property type="entry name" value="ISOASPARTYL PEPTIDASE_L-ASPARAGINASE 2-RELATED"/>
    <property type="match status" value="1"/>
</dbReference>
<name>A0A822YE49_NELNU</name>
<dbReference type="InterPro" id="IPR029055">
    <property type="entry name" value="Ntn_hydrolases_N"/>
</dbReference>
<protein>
    <recommendedName>
        <fullName evidence="5">Isoaspartyl peptidase/L-asparaginase-like</fullName>
    </recommendedName>
</protein>
<dbReference type="SUPFAM" id="SSF56235">
    <property type="entry name" value="N-terminal nucleophile aminohydrolases (Ntn hydrolases)"/>
    <property type="match status" value="1"/>
</dbReference>
<dbReference type="Proteomes" id="UP000607653">
    <property type="component" value="Unassembled WGS sequence"/>
</dbReference>
<dbReference type="InterPro" id="IPR000246">
    <property type="entry name" value="Peptidase_T2"/>
</dbReference>
<dbReference type="EMBL" id="DUZY01000003">
    <property type="protein sequence ID" value="DAD30423.1"/>
    <property type="molecule type" value="Genomic_DNA"/>
</dbReference>
<evidence type="ECO:0008006" key="5">
    <source>
        <dbReference type="Google" id="ProtNLM"/>
    </source>
</evidence>
<dbReference type="Pfam" id="PF01112">
    <property type="entry name" value="Asparaginase_2"/>
    <property type="match status" value="1"/>
</dbReference>
<organism evidence="3 4">
    <name type="scientific">Nelumbo nucifera</name>
    <name type="common">Sacred lotus</name>
    <dbReference type="NCBI Taxonomy" id="4432"/>
    <lineage>
        <taxon>Eukaryota</taxon>
        <taxon>Viridiplantae</taxon>
        <taxon>Streptophyta</taxon>
        <taxon>Embryophyta</taxon>
        <taxon>Tracheophyta</taxon>
        <taxon>Spermatophyta</taxon>
        <taxon>Magnoliopsida</taxon>
        <taxon>Proteales</taxon>
        <taxon>Nelumbonaceae</taxon>
        <taxon>Nelumbo</taxon>
    </lineage>
</organism>
<dbReference type="AlphaFoldDB" id="A0A822YE49"/>
<feature type="binding site" evidence="2">
    <location>
        <begin position="16"/>
        <end position="19"/>
    </location>
    <ligand>
        <name>substrate</name>
    </ligand>
</feature>
<dbReference type="GO" id="GO:0016787">
    <property type="term" value="F:hydrolase activity"/>
    <property type="evidence" value="ECO:0007669"/>
    <property type="project" value="InterPro"/>
</dbReference>
<evidence type="ECO:0000256" key="1">
    <source>
        <dbReference type="ARBA" id="ARBA00011601"/>
    </source>
</evidence>
<evidence type="ECO:0000256" key="2">
    <source>
        <dbReference type="PIRSR" id="PIRSR600246-2"/>
    </source>
</evidence>
<comment type="subunit">
    <text evidence="1">Heterotetramer of two alpha and two beta chains arranged as a dimer of alpha/beta heterodimers.</text>
</comment>
<proteinExistence type="predicted"/>
<evidence type="ECO:0000313" key="3">
    <source>
        <dbReference type="EMBL" id="DAD30423.1"/>
    </source>
</evidence>
<reference evidence="3 4" key="1">
    <citation type="journal article" date="2020" name="Mol. Biol. Evol.">
        <title>Distinct Expression and Methylation Patterns for Genes with Different Fates following a Single Whole-Genome Duplication in Flowering Plants.</title>
        <authorList>
            <person name="Shi T."/>
            <person name="Rahmani R.S."/>
            <person name="Gugger P.F."/>
            <person name="Wang M."/>
            <person name="Li H."/>
            <person name="Zhang Y."/>
            <person name="Li Z."/>
            <person name="Wang Q."/>
            <person name="Van de Peer Y."/>
            <person name="Marchal K."/>
            <person name="Chen J."/>
        </authorList>
    </citation>
    <scope>NUCLEOTIDE SEQUENCE [LARGE SCALE GENOMIC DNA]</scope>
    <source>
        <tissue evidence="3">Leaf</tissue>
    </source>
</reference>
<gene>
    <name evidence="3" type="ORF">HUJ06_009274</name>
</gene>
<keyword evidence="4" id="KW-1185">Reference proteome</keyword>
<evidence type="ECO:0000313" key="4">
    <source>
        <dbReference type="Proteomes" id="UP000607653"/>
    </source>
</evidence>
<dbReference type="Gene3D" id="3.60.20.30">
    <property type="entry name" value="(Glycosyl)asparaginase"/>
    <property type="match status" value="1"/>
</dbReference>
<comment type="caution">
    <text evidence="3">The sequence shown here is derived from an EMBL/GenBank/DDBJ whole genome shotgun (WGS) entry which is preliminary data.</text>
</comment>
<dbReference type="PANTHER" id="PTHR10188">
    <property type="entry name" value="L-ASPARAGINASE"/>
    <property type="match status" value="1"/>
</dbReference>